<gene>
    <name evidence="5" type="primary">deoA</name>
</gene>
<dbReference type="GO" id="GO:0046125">
    <property type="term" value="P:pyrimidine deoxyribonucleoside metabolic process"/>
    <property type="evidence" value="ECO:0007669"/>
    <property type="project" value="InterPro"/>
</dbReference>
<dbReference type="InterPro" id="IPR017713">
    <property type="entry name" value="AMP_phosphorylase"/>
</dbReference>
<dbReference type="Gene3D" id="3.40.1030.10">
    <property type="entry name" value="Nucleoside phosphorylase/phosphoribosyltransferase catalytic domain"/>
    <property type="match status" value="1"/>
</dbReference>
<dbReference type="GO" id="GO:0005829">
    <property type="term" value="C:cytosol"/>
    <property type="evidence" value="ECO:0007669"/>
    <property type="project" value="TreeGrafter"/>
</dbReference>
<organism evidence="5">
    <name type="scientific">uncultured Candidatus Micrarchaeota archaeon</name>
    <dbReference type="NCBI Taxonomy" id="2220064"/>
    <lineage>
        <taxon>Archaea</taxon>
        <taxon>Candidatus Micrarchaeota</taxon>
        <taxon>environmental samples</taxon>
    </lineage>
</organism>
<dbReference type="InterPro" id="IPR000053">
    <property type="entry name" value="Thymidine/pyrmidine_PPase"/>
</dbReference>
<dbReference type="InterPro" id="IPR017459">
    <property type="entry name" value="Glycosyl_Trfase_fam3_N_dom"/>
</dbReference>
<evidence type="ECO:0000256" key="2">
    <source>
        <dbReference type="ARBA" id="ARBA00022679"/>
    </source>
</evidence>
<evidence type="ECO:0000313" key="5">
    <source>
        <dbReference type="EMBL" id="VDS11010.1"/>
    </source>
</evidence>
<reference evidence="5" key="1">
    <citation type="submission" date="2018-12" db="EMBL/GenBank/DDBJ databases">
        <authorList>
            <person name="Jaffe A."/>
        </authorList>
    </citation>
    <scope>NUCLEOTIDE SEQUENCE</scope>
</reference>
<dbReference type="SUPFAM" id="SSF47648">
    <property type="entry name" value="Nucleoside phosphorylase/phosphoribosyltransferase N-terminal domain"/>
    <property type="match status" value="1"/>
</dbReference>
<evidence type="ECO:0000256" key="3">
    <source>
        <dbReference type="NCBIfam" id="TIGR03327"/>
    </source>
</evidence>
<dbReference type="InterPro" id="IPR035902">
    <property type="entry name" value="Nuc_phospho_transferase"/>
</dbReference>
<dbReference type="InterPro" id="IPR000312">
    <property type="entry name" value="Glycosyl_Trfase_fam3"/>
</dbReference>
<dbReference type="PANTHER" id="PTHR10515">
    <property type="entry name" value="THYMIDINE PHOSPHORYLASE"/>
    <property type="match status" value="1"/>
</dbReference>
<dbReference type="GO" id="GO:0016763">
    <property type="term" value="F:pentosyltransferase activity"/>
    <property type="evidence" value="ECO:0007669"/>
    <property type="project" value="InterPro"/>
</dbReference>
<evidence type="ECO:0000256" key="1">
    <source>
        <dbReference type="ARBA" id="ARBA00022676"/>
    </source>
</evidence>
<dbReference type="NCBIfam" id="TIGR02645">
    <property type="entry name" value="ARCH_P_rylase"/>
    <property type="match status" value="1"/>
</dbReference>
<accession>A0A447IU21</accession>
<sequence length="474" mass="51873">MYWGYRTQVCTPKKECVVAIVDVSDELVKPGEIGIFKDVAKDLNLKDGDKTEIMHMDRPASISYIKRKLDGETLKPDEVQLIVKEIMEGKLSEIETSAWISAAYIRGFSDEEIIALTHATVNSGDKLELGKKGICDKHCVGGVVGNRTTMLIVPMIACTDLYIPKTSSRSITSPSGTADTFEVLTDVEIEIEEMRKIVLKAHGAIVWGGGMNLAPVDDRLIKIRHPLSLDPEGMLLASILGKKKCVGAENVIIDIPVGRGAKIPYMEKAQQLGDHFIKIGKSIGMNIEVLITDGAEPVGNGVGPALECRDVLQVLEGKGPNDLRHKSIFMTGKLLELAGKCNVGKGYDVASDLIRNGKANKKFREIVGLQGGNPNVKISDLPIGQYTYDVKTEREGQIYHIDNKMISKIARIAGAPRDDGAGVYVHRIRGDRVVKGDLLFTIYAESETKLSFAIKALEDLEPIEFRKMLLGSMS</sequence>
<dbReference type="Gene3D" id="2.40.40.20">
    <property type="match status" value="1"/>
</dbReference>
<dbReference type="SUPFAM" id="SSF54680">
    <property type="entry name" value="Pyrimidine nucleoside phosphorylase C-terminal domain"/>
    <property type="match status" value="1"/>
</dbReference>
<dbReference type="PIRSF" id="PIRSF000478">
    <property type="entry name" value="TP_PyNP"/>
    <property type="match status" value="1"/>
</dbReference>
<evidence type="ECO:0000259" key="4">
    <source>
        <dbReference type="SMART" id="SM00941"/>
    </source>
</evidence>
<dbReference type="InterPro" id="IPR036566">
    <property type="entry name" value="PYNP-like_C_sf"/>
</dbReference>
<feature type="domain" description="Pyrimidine nucleoside phosphorylase C-terminal" evidence="4">
    <location>
        <begin position="397"/>
        <end position="464"/>
    </location>
</feature>
<dbReference type="Pfam" id="PF02885">
    <property type="entry name" value="Glycos_trans_3N"/>
    <property type="match status" value="1"/>
</dbReference>
<dbReference type="InterPro" id="IPR036320">
    <property type="entry name" value="Glycosyl_Trfase_fam3_N_dom_sf"/>
</dbReference>
<protein>
    <recommendedName>
        <fullName evidence="3">AMP phosphorylase</fullName>
        <ecNumber evidence="3">2.4.2.57</ecNumber>
    </recommendedName>
</protein>
<keyword evidence="1" id="KW-0328">Glycosyltransferase</keyword>
<dbReference type="SUPFAM" id="SSF52418">
    <property type="entry name" value="Nucleoside phosphorylase/phosphoribosyltransferase catalytic domain"/>
    <property type="match status" value="1"/>
</dbReference>
<keyword evidence="2" id="KW-0808">Transferase</keyword>
<dbReference type="EC" id="2.4.2.57" evidence="3"/>
<dbReference type="Pfam" id="PF00591">
    <property type="entry name" value="Glycos_transf_3"/>
    <property type="match status" value="1"/>
</dbReference>
<dbReference type="Gene3D" id="3.90.1170.30">
    <property type="entry name" value="Pyrimidine nucleoside phosphorylase-like, C-terminal domain"/>
    <property type="match status" value="1"/>
</dbReference>
<proteinExistence type="predicted"/>
<dbReference type="Gene3D" id="1.20.970.50">
    <property type="match status" value="1"/>
</dbReference>
<dbReference type="SMART" id="SM00941">
    <property type="entry name" value="PYNP_C"/>
    <property type="match status" value="1"/>
</dbReference>
<dbReference type="GO" id="GO:0006206">
    <property type="term" value="P:pyrimidine nucleobase metabolic process"/>
    <property type="evidence" value="ECO:0007669"/>
    <property type="project" value="InterPro"/>
</dbReference>
<dbReference type="NCBIfam" id="TIGR03327">
    <property type="entry name" value="AMP_phos"/>
    <property type="match status" value="1"/>
</dbReference>
<dbReference type="NCBIfam" id="NF003338">
    <property type="entry name" value="PRK04350.1"/>
    <property type="match status" value="1"/>
</dbReference>
<name>A0A447IU21_9ARCH</name>
<dbReference type="PANTHER" id="PTHR10515:SF0">
    <property type="entry name" value="THYMIDINE PHOSPHORYLASE"/>
    <property type="match status" value="1"/>
</dbReference>
<dbReference type="InterPro" id="IPR013466">
    <property type="entry name" value="Thymidine/AMP_Pase"/>
</dbReference>
<dbReference type="EMBL" id="LR131622">
    <property type="protein sequence ID" value="VDS11010.1"/>
    <property type="molecule type" value="Genomic_DNA"/>
</dbReference>
<dbReference type="Pfam" id="PF07831">
    <property type="entry name" value="PYNP_C"/>
    <property type="match status" value="1"/>
</dbReference>
<dbReference type="AlphaFoldDB" id="A0A447IU21"/>
<dbReference type="InterPro" id="IPR013102">
    <property type="entry name" value="PYNP_C"/>
</dbReference>
<dbReference type="GO" id="GO:0004645">
    <property type="term" value="F:1,4-alpha-oligoglucan phosphorylase activity"/>
    <property type="evidence" value="ECO:0007669"/>
    <property type="project" value="InterPro"/>
</dbReference>